<dbReference type="GO" id="GO:0006614">
    <property type="term" value="P:SRP-dependent cotranslational protein targeting to membrane"/>
    <property type="evidence" value="ECO:0007669"/>
    <property type="project" value="UniProtKB-UniRule"/>
</dbReference>
<dbReference type="Proteomes" id="UP001306508">
    <property type="component" value="Unassembled WGS sequence"/>
</dbReference>
<reference evidence="9" key="1">
    <citation type="submission" date="2023-07" db="EMBL/GenBank/DDBJ databases">
        <title>A draft genome of Kazachstania heterogenica Y-27499.</title>
        <authorList>
            <person name="Donic C."/>
            <person name="Kralova J.S."/>
            <person name="Fidel L."/>
            <person name="Ben-Dor S."/>
            <person name="Jung S."/>
        </authorList>
    </citation>
    <scope>NUCLEOTIDE SEQUENCE [LARGE SCALE GENOMIC DNA]</scope>
    <source>
        <strain evidence="9">Y27499</strain>
    </source>
</reference>
<evidence type="ECO:0000256" key="2">
    <source>
        <dbReference type="ARBA" id="ARBA00010349"/>
    </source>
</evidence>
<protein>
    <recommendedName>
        <fullName evidence="7">Signal recognition particle subunit SRP14</fullName>
    </recommendedName>
    <alternativeName>
        <fullName evidence="7">Signal recognition particle 14 kDa protein</fullName>
    </alternativeName>
</protein>
<organism evidence="8 9">
    <name type="scientific">Arxiozyma heterogenica</name>
    <dbReference type="NCBI Taxonomy" id="278026"/>
    <lineage>
        <taxon>Eukaryota</taxon>
        <taxon>Fungi</taxon>
        <taxon>Dikarya</taxon>
        <taxon>Ascomycota</taxon>
        <taxon>Saccharomycotina</taxon>
        <taxon>Saccharomycetes</taxon>
        <taxon>Saccharomycetales</taxon>
        <taxon>Saccharomycetaceae</taxon>
        <taxon>Arxiozyma</taxon>
    </lineage>
</organism>
<keyword evidence="5 7" id="KW-0733">Signal recognition particle</keyword>
<evidence type="ECO:0000256" key="1">
    <source>
        <dbReference type="ARBA" id="ARBA00004496"/>
    </source>
</evidence>
<dbReference type="InterPro" id="IPR009018">
    <property type="entry name" value="Signal_recog_particle_SRP9/14"/>
</dbReference>
<keyword evidence="4 7" id="KW-0694">RNA-binding</keyword>
<accession>A0AAN7ZXE0</accession>
<dbReference type="GO" id="GO:0030942">
    <property type="term" value="F:endoplasmic reticulum signal peptide binding"/>
    <property type="evidence" value="ECO:0007669"/>
    <property type="project" value="UniProtKB-UniRule"/>
</dbReference>
<dbReference type="InterPro" id="IPR003210">
    <property type="entry name" value="Signal_recog_particle_SRP14"/>
</dbReference>
<dbReference type="GO" id="GO:0005786">
    <property type="term" value="C:signal recognition particle, endoplasmic reticulum targeting"/>
    <property type="evidence" value="ECO:0007669"/>
    <property type="project" value="UniProtKB-UniRule"/>
</dbReference>
<evidence type="ECO:0000313" key="9">
    <source>
        <dbReference type="Proteomes" id="UP001306508"/>
    </source>
</evidence>
<evidence type="ECO:0000256" key="6">
    <source>
        <dbReference type="ARBA" id="ARBA00023274"/>
    </source>
</evidence>
<evidence type="ECO:0000256" key="7">
    <source>
        <dbReference type="RuleBase" id="RU368100"/>
    </source>
</evidence>
<comment type="caution">
    <text evidence="8">The sequence shown here is derived from an EMBL/GenBank/DDBJ whole genome shotgun (WGS) entry which is preliminary data.</text>
</comment>
<dbReference type="Pfam" id="PF02290">
    <property type="entry name" value="SRP14"/>
    <property type="match status" value="1"/>
</dbReference>
<proteinExistence type="inferred from homology"/>
<dbReference type="Gene3D" id="3.30.720.10">
    <property type="entry name" value="Signal recognition particle alu RNA binding heterodimer, srp9/1"/>
    <property type="match status" value="1"/>
</dbReference>
<keyword evidence="9" id="KW-1185">Reference proteome</keyword>
<name>A0AAN7ZXE0_9SACH</name>
<dbReference type="SUPFAM" id="SSF54762">
    <property type="entry name" value="Signal recognition particle alu RNA binding heterodimer, SRP9/14"/>
    <property type="match status" value="1"/>
</dbReference>
<dbReference type="PANTHER" id="PTHR12013">
    <property type="entry name" value="SIGNAL RECOGNITION PARTICLE 14 KD PROTEIN"/>
    <property type="match status" value="1"/>
</dbReference>
<keyword evidence="3 7" id="KW-0963">Cytoplasm</keyword>
<keyword evidence="6 7" id="KW-0687">Ribonucleoprotein</keyword>
<evidence type="ECO:0000256" key="5">
    <source>
        <dbReference type="ARBA" id="ARBA00023135"/>
    </source>
</evidence>
<comment type="similarity">
    <text evidence="2 7">Belongs to the SRP14 family.</text>
</comment>
<evidence type="ECO:0000256" key="4">
    <source>
        <dbReference type="ARBA" id="ARBA00022884"/>
    </source>
</evidence>
<evidence type="ECO:0000256" key="3">
    <source>
        <dbReference type="ARBA" id="ARBA00022490"/>
    </source>
</evidence>
<comment type="subcellular location">
    <subcellularLocation>
        <location evidence="1 7">Cytoplasm</location>
    </subcellularLocation>
</comment>
<dbReference type="EMBL" id="JAWIZZ010000051">
    <property type="protein sequence ID" value="KAK5778801.1"/>
    <property type="molecule type" value="Genomic_DNA"/>
</dbReference>
<comment type="subunit">
    <text evidence="7">Component of a fungal signal recognition particle (SRP) complex that consists of a 7SL RNA molecule (scR1) and at least six protein subunits: SRP72, SRP68, SRP54, SEC65, SRP21 and SRP14.</text>
</comment>
<dbReference type="GO" id="GO:0008312">
    <property type="term" value="F:7S RNA binding"/>
    <property type="evidence" value="ECO:0007669"/>
    <property type="project" value="UniProtKB-UniRule"/>
</dbReference>
<gene>
    <name evidence="8" type="ORF">RI543_003725</name>
</gene>
<comment type="function">
    <text evidence="7">Component of the signal recognition particle (SRP) complex, a ribonucleoprotein complex that mediates the cotranslational targeting of secretory and membrane proteins to the endoplasmic reticulum (ER).</text>
</comment>
<dbReference type="AlphaFoldDB" id="A0AAN7ZXE0"/>
<sequence length="141" mass="16123">MTNDGCIDQDAFLKKAEEYFKEANKKAIAVRFTMKRYIKPDLVDGNPEYNTDESPKYDISKESGIKVNDTISQNTYNILVRISYGVKLNKHKCSTIVPVDSFDKFWLNYSAVTKNNMDGLIKKKKKKVGKSVSKNKIKKGQ</sequence>
<evidence type="ECO:0000313" key="8">
    <source>
        <dbReference type="EMBL" id="KAK5778801.1"/>
    </source>
</evidence>